<dbReference type="SUPFAM" id="SSF58104">
    <property type="entry name" value="Methyl-accepting chemotaxis protein (MCP) signaling domain"/>
    <property type="match status" value="1"/>
</dbReference>
<evidence type="ECO:0000313" key="12">
    <source>
        <dbReference type="EMBL" id="OUR74886.1"/>
    </source>
</evidence>
<dbReference type="SMART" id="SM01358">
    <property type="entry name" value="HBM"/>
    <property type="match status" value="1"/>
</dbReference>
<accession>A0A1Y5E0E3</accession>
<dbReference type="PRINTS" id="PR00260">
    <property type="entry name" value="CHEMTRNSDUCR"/>
</dbReference>
<evidence type="ECO:0000256" key="4">
    <source>
        <dbReference type="ARBA" id="ARBA00023136"/>
    </source>
</evidence>
<name>A0A1Y5E0E3_COLPS</name>
<dbReference type="GO" id="GO:0016020">
    <property type="term" value="C:membrane"/>
    <property type="evidence" value="ECO:0007669"/>
    <property type="project" value="UniProtKB-SubCell"/>
</dbReference>
<evidence type="ECO:0000259" key="10">
    <source>
        <dbReference type="PROSITE" id="PS50111"/>
    </source>
</evidence>
<gene>
    <name evidence="12" type="ORF">A9Q75_19265</name>
</gene>
<sequence>MLIKNKLIANTAILVLAMILMLMLLNYESSALQHDINIAKGIGNIKAAVLELRRDEKDFSARKQLKYSDQFNKQMKNVQHQINTLSDDFAEVGLSMPELTSMGNILGQYQTQFTNIVRLQKKIGLDAKSGLYGELRVAVHSVETLIGNDNYRLRSEMLQLRRNEKDFMLRLDDKYVDKLNKNVSKLLSTVQASNFSSPKKQKVSGLIKAYQIAFSNLAISQKELGYNENMGSRNKMRNVVHQVDNELQKLLSNSEAAVKEDVNFINTLAYSLFAVVLAVALVSAWLIGKSILDRISNLQSSMNSIAQSNDLTIEIDVSGGDELSEMATVFKHMLTNFRSLIVEVNHSVTTLNTATGSLAENIYNANEGVETQMQQTDLVATAVTEMVATVDEIATNTREAAHKAELTNSNAGKGKIGVEQTINQIGQLSEKLLDSENVVKELEKESVTIASVLGVIRGIAEQTNLLALNAAIEAARAGEQGRGFAVVADEVRTLASRTQDSTQEIETIIGLLQKRTQEIVTLMAECRNQGEESAEQASSAGAMLDEITQDVALIMDMNSAIATAIQEQSTVASEVNQHVVMIRDVTEQSGDSAKKNEQMSEELSQQAQVLTTEVSRFTV</sequence>
<comment type="similarity">
    <text evidence="6">Belongs to the methyl-accepting chemotaxis (MCP) protein family.</text>
</comment>
<dbReference type="SMART" id="SM00283">
    <property type="entry name" value="MA"/>
    <property type="match status" value="1"/>
</dbReference>
<dbReference type="PROSITE" id="PS50885">
    <property type="entry name" value="HAMP"/>
    <property type="match status" value="1"/>
</dbReference>
<evidence type="ECO:0000313" key="13">
    <source>
        <dbReference type="Proteomes" id="UP000243053"/>
    </source>
</evidence>
<protein>
    <submittedName>
        <fullName evidence="12">Methyl-accepting chemotaxis protein</fullName>
    </submittedName>
</protein>
<evidence type="ECO:0000259" key="11">
    <source>
        <dbReference type="PROSITE" id="PS50885"/>
    </source>
</evidence>
<dbReference type="Pfam" id="PF00672">
    <property type="entry name" value="HAMP"/>
    <property type="match status" value="1"/>
</dbReference>
<dbReference type="InterPro" id="IPR032255">
    <property type="entry name" value="HBM"/>
</dbReference>
<dbReference type="SMART" id="SM00304">
    <property type="entry name" value="HAMP"/>
    <property type="match status" value="1"/>
</dbReference>
<evidence type="ECO:0000256" key="5">
    <source>
        <dbReference type="ARBA" id="ARBA00023224"/>
    </source>
</evidence>
<dbReference type="FunFam" id="1.10.287.950:FF:000001">
    <property type="entry name" value="Methyl-accepting chemotaxis sensory transducer"/>
    <property type="match status" value="1"/>
</dbReference>
<feature type="domain" description="HAMP" evidence="11">
    <location>
        <begin position="289"/>
        <end position="342"/>
    </location>
</feature>
<dbReference type="PANTHER" id="PTHR32089">
    <property type="entry name" value="METHYL-ACCEPTING CHEMOTAXIS PROTEIN MCPB"/>
    <property type="match status" value="1"/>
</dbReference>
<dbReference type="EMBL" id="MAAF01000120">
    <property type="protein sequence ID" value="OUR74886.1"/>
    <property type="molecule type" value="Genomic_DNA"/>
</dbReference>
<evidence type="ECO:0000256" key="2">
    <source>
        <dbReference type="ARBA" id="ARBA00022692"/>
    </source>
</evidence>
<dbReference type="PROSITE" id="PS50111">
    <property type="entry name" value="CHEMOTAXIS_TRANSDUC_2"/>
    <property type="match status" value="1"/>
</dbReference>
<comment type="caution">
    <text evidence="12">The sequence shown here is derived from an EMBL/GenBank/DDBJ whole genome shotgun (WGS) entry which is preliminary data.</text>
</comment>
<evidence type="ECO:0000256" key="6">
    <source>
        <dbReference type="ARBA" id="ARBA00029447"/>
    </source>
</evidence>
<dbReference type="Proteomes" id="UP000243053">
    <property type="component" value="Unassembled WGS sequence"/>
</dbReference>
<reference evidence="13" key="1">
    <citation type="journal article" date="2017" name="Proc. Natl. Acad. Sci. U.S.A.">
        <title>Simulation of Deepwater Horizon oil plume reveals substrate specialization within a complex community of hydrocarbon degraders.</title>
        <authorList>
            <person name="Hu P."/>
            <person name="Dubinsky E.A."/>
            <person name="Probst A.J."/>
            <person name="Wang J."/>
            <person name="Sieber C.M.K."/>
            <person name="Tom L.M."/>
            <person name="Gardinali P."/>
            <person name="Banfield J.F."/>
            <person name="Atlas R.M."/>
            <person name="Andersen G.L."/>
        </authorList>
    </citation>
    <scope>NUCLEOTIDE SEQUENCE [LARGE SCALE GENOMIC DNA]</scope>
</reference>
<dbReference type="Pfam" id="PF00015">
    <property type="entry name" value="MCPsignal"/>
    <property type="match status" value="1"/>
</dbReference>
<evidence type="ECO:0000256" key="7">
    <source>
        <dbReference type="PROSITE-ProRule" id="PRU00284"/>
    </source>
</evidence>
<dbReference type="PANTHER" id="PTHR32089:SF119">
    <property type="entry name" value="METHYL-ACCEPTING CHEMOTAXIS PROTEIN CTPL"/>
    <property type="match status" value="1"/>
</dbReference>
<dbReference type="AlphaFoldDB" id="A0A1Y5E0E3"/>
<organism evidence="12 13">
    <name type="scientific">Colwellia psychrerythraea</name>
    <name type="common">Vibrio psychroerythus</name>
    <dbReference type="NCBI Taxonomy" id="28229"/>
    <lineage>
        <taxon>Bacteria</taxon>
        <taxon>Pseudomonadati</taxon>
        <taxon>Pseudomonadota</taxon>
        <taxon>Gammaproteobacteria</taxon>
        <taxon>Alteromonadales</taxon>
        <taxon>Colwelliaceae</taxon>
        <taxon>Colwellia</taxon>
    </lineage>
</organism>
<keyword evidence="3 9" id="KW-1133">Transmembrane helix</keyword>
<keyword evidence="4 9" id="KW-0472">Membrane</keyword>
<evidence type="ECO:0000256" key="9">
    <source>
        <dbReference type="SAM" id="Phobius"/>
    </source>
</evidence>
<keyword evidence="5 7" id="KW-0807">Transducer</keyword>
<dbReference type="InterPro" id="IPR004090">
    <property type="entry name" value="Chemotax_Me-accpt_rcpt"/>
</dbReference>
<feature type="transmembrane region" description="Helical" evidence="9">
    <location>
        <begin position="7"/>
        <end position="27"/>
    </location>
</feature>
<evidence type="ECO:0000256" key="8">
    <source>
        <dbReference type="SAM" id="MobiDB-lite"/>
    </source>
</evidence>
<keyword evidence="2 9" id="KW-0812">Transmembrane</keyword>
<feature type="domain" description="Methyl-accepting transducer" evidence="10">
    <location>
        <begin position="347"/>
        <end position="583"/>
    </location>
</feature>
<feature type="region of interest" description="Disordered" evidence="8">
    <location>
        <begin position="587"/>
        <end position="607"/>
    </location>
</feature>
<evidence type="ECO:0000256" key="3">
    <source>
        <dbReference type="ARBA" id="ARBA00022989"/>
    </source>
</evidence>
<dbReference type="CDD" id="cd06225">
    <property type="entry name" value="HAMP"/>
    <property type="match status" value="1"/>
</dbReference>
<dbReference type="GO" id="GO:0006935">
    <property type="term" value="P:chemotaxis"/>
    <property type="evidence" value="ECO:0007669"/>
    <property type="project" value="InterPro"/>
</dbReference>
<proteinExistence type="inferred from homology"/>
<dbReference type="GO" id="GO:0004888">
    <property type="term" value="F:transmembrane signaling receptor activity"/>
    <property type="evidence" value="ECO:0007669"/>
    <property type="project" value="InterPro"/>
</dbReference>
<dbReference type="InterPro" id="IPR004089">
    <property type="entry name" value="MCPsignal_dom"/>
</dbReference>
<dbReference type="Gene3D" id="1.10.287.950">
    <property type="entry name" value="Methyl-accepting chemotaxis protein"/>
    <property type="match status" value="1"/>
</dbReference>
<dbReference type="InterPro" id="IPR003660">
    <property type="entry name" value="HAMP_dom"/>
</dbReference>
<comment type="subcellular location">
    <subcellularLocation>
        <location evidence="1">Membrane</location>
        <topology evidence="1">Multi-pass membrane protein</topology>
    </subcellularLocation>
</comment>
<dbReference type="GO" id="GO:0007165">
    <property type="term" value="P:signal transduction"/>
    <property type="evidence" value="ECO:0007669"/>
    <property type="project" value="UniProtKB-KW"/>
</dbReference>
<evidence type="ECO:0000256" key="1">
    <source>
        <dbReference type="ARBA" id="ARBA00004141"/>
    </source>
</evidence>
<dbReference type="CDD" id="cd11386">
    <property type="entry name" value="MCP_signal"/>
    <property type="match status" value="1"/>
</dbReference>